<dbReference type="PRINTS" id="PR00598">
    <property type="entry name" value="HTHMARR"/>
</dbReference>
<dbReference type="Pfam" id="PF01047">
    <property type="entry name" value="MarR"/>
    <property type="match status" value="1"/>
</dbReference>
<feature type="domain" description="HTH marR-type" evidence="2">
    <location>
        <begin position="5"/>
        <end position="144"/>
    </location>
</feature>
<dbReference type="InterPro" id="IPR036390">
    <property type="entry name" value="WH_DNA-bd_sf"/>
</dbReference>
<dbReference type="InterPro" id="IPR036388">
    <property type="entry name" value="WH-like_DNA-bd_sf"/>
</dbReference>
<proteinExistence type="predicted"/>
<dbReference type="SMART" id="SM00347">
    <property type="entry name" value="HTH_MARR"/>
    <property type="match status" value="1"/>
</dbReference>
<keyword evidence="1" id="KW-0238">DNA-binding</keyword>
<dbReference type="PANTHER" id="PTHR33164:SF106">
    <property type="entry name" value="TRANSCRIPTIONAL REGULATORY PROTEIN"/>
    <property type="match status" value="1"/>
</dbReference>
<keyword evidence="4" id="KW-1185">Reference proteome</keyword>
<accession>A0A4Y8PUH5</accession>
<dbReference type="InterPro" id="IPR000835">
    <property type="entry name" value="HTH_MarR-typ"/>
</dbReference>
<evidence type="ECO:0000256" key="1">
    <source>
        <dbReference type="ARBA" id="ARBA00023125"/>
    </source>
</evidence>
<dbReference type="EMBL" id="MYFO01000033">
    <property type="protein sequence ID" value="TFE84587.1"/>
    <property type="molecule type" value="Genomic_DNA"/>
</dbReference>
<name>A0A4Y8PUH5_9BACL</name>
<evidence type="ECO:0000313" key="4">
    <source>
        <dbReference type="Proteomes" id="UP000298246"/>
    </source>
</evidence>
<dbReference type="RefSeq" id="WP_134755973.1">
    <property type="nucleotide sequence ID" value="NZ_MYFO02000018.1"/>
</dbReference>
<organism evidence="3 4">
    <name type="scientific">Paenibacillus athensensis</name>
    <dbReference type="NCBI Taxonomy" id="1967502"/>
    <lineage>
        <taxon>Bacteria</taxon>
        <taxon>Bacillati</taxon>
        <taxon>Bacillota</taxon>
        <taxon>Bacilli</taxon>
        <taxon>Bacillales</taxon>
        <taxon>Paenibacillaceae</taxon>
        <taxon>Paenibacillus</taxon>
    </lineage>
</organism>
<gene>
    <name evidence="3" type="ORF">B5M42_19750</name>
</gene>
<evidence type="ECO:0000259" key="2">
    <source>
        <dbReference type="PROSITE" id="PS50995"/>
    </source>
</evidence>
<dbReference type="AlphaFoldDB" id="A0A4Y8PUH5"/>
<protein>
    <recommendedName>
        <fullName evidence="2">HTH marR-type domain-containing protein</fullName>
    </recommendedName>
</protein>
<dbReference type="Proteomes" id="UP000298246">
    <property type="component" value="Unassembled WGS sequence"/>
</dbReference>
<evidence type="ECO:0000313" key="3">
    <source>
        <dbReference type="EMBL" id="TFE84587.1"/>
    </source>
</evidence>
<dbReference type="PROSITE" id="PS50995">
    <property type="entry name" value="HTH_MARR_2"/>
    <property type="match status" value="1"/>
</dbReference>
<sequence>MSRRTPKISQLLSGLSDEFRIQSTNTVLFHQLIADYLGLNITDHKCLNYLIDLGPLTAGRLAELTHLTTGAITGVIDRLEKAGFVRRVKDPNDRRRVIIECVPESMARLQGVFEPLGRMTDEICLSYSEEELVFLLAFMKKINGRFQQELASFQANLGRLDDDN</sequence>
<reference evidence="3 4" key="1">
    <citation type="submission" date="2017-03" db="EMBL/GenBank/DDBJ databases">
        <title>Isolation of Levoglucosan Utilizing Bacteria.</title>
        <authorList>
            <person name="Arya A.S."/>
        </authorList>
    </citation>
    <scope>NUCLEOTIDE SEQUENCE [LARGE SCALE GENOMIC DNA]</scope>
    <source>
        <strain evidence="3 4">MEC069</strain>
    </source>
</reference>
<dbReference type="GO" id="GO:0003677">
    <property type="term" value="F:DNA binding"/>
    <property type="evidence" value="ECO:0007669"/>
    <property type="project" value="UniProtKB-KW"/>
</dbReference>
<dbReference type="PANTHER" id="PTHR33164">
    <property type="entry name" value="TRANSCRIPTIONAL REGULATOR, MARR FAMILY"/>
    <property type="match status" value="1"/>
</dbReference>
<dbReference type="Gene3D" id="1.10.10.10">
    <property type="entry name" value="Winged helix-like DNA-binding domain superfamily/Winged helix DNA-binding domain"/>
    <property type="match status" value="1"/>
</dbReference>
<dbReference type="OrthoDB" id="162531at2"/>
<dbReference type="SUPFAM" id="SSF46785">
    <property type="entry name" value="Winged helix' DNA-binding domain"/>
    <property type="match status" value="1"/>
</dbReference>
<dbReference type="InterPro" id="IPR039422">
    <property type="entry name" value="MarR/SlyA-like"/>
</dbReference>
<dbReference type="GO" id="GO:0003700">
    <property type="term" value="F:DNA-binding transcription factor activity"/>
    <property type="evidence" value="ECO:0007669"/>
    <property type="project" value="InterPro"/>
</dbReference>
<dbReference type="GO" id="GO:0006950">
    <property type="term" value="P:response to stress"/>
    <property type="evidence" value="ECO:0007669"/>
    <property type="project" value="TreeGrafter"/>
</dbReference>
<comment type="caution">
    <text evidence="3">The sequence shown here is derived from an EMBL/GenBank/DDBJ whole genome shotgun (WGS) entry which is preliminary data.</text>
</comment>